<accession>A0AAE3YQK2</accession>
<evidence type="ECO:0000256" key="1">
    <source>
        <dbReference type="SAM" id="MobiDB-lite"/>
    </source>
</evidence>
<proteinExistence type="predicted"/>
<dbReference type="EMBL" id="JAVDYB010000001">
    <property type="protein sequence ID" value="MDR7276827.1"/>
    <property type="molecule type" value="Genomic_DNA"/>
</dbReference>
<dbReference type="RefSeq" id="WP_310369041.1">
    <property type="nucleotide sequence ID" value="NZ_JAVDYB010000001.1"/>
</dbReference>
<reference evidence="2" key="1">
    <citation type="submission" date="2023-07" db="EMBL/GenBank/DDBJ databases">
        <title>Sequencing the genomes of 1000 actinobacteria strains.</title>
        <authorList>
            <person name="Klenk H.-P."/>
        </authorList>
    </citation>
    <scope>NUCLEOTIDE SEQUENCE</scope>
    <source>
        <strain evidence="2">DSM 44707</strain>
    </source>
</reference>
<gene>
    <name evidence="2" type="ORF">J2S41_003605</name>
</gene>
<dbReference type="AlphaFoldDB" id="A0AAE3YQK2"/>
<organism evidence="2 3">
    <name type="scientific">Catenuloplanes atrovinosus</name>
    <dbReference type="NCBI Taxonomy" id="137266"/>
    <lineage>
        <taxon>Bacteria</taxon>
        <taxon>Bacillati</taxon>
        <taxon>Actinomycetota</taxon>
        <taxon>Actinomycetes</taxon>
        <taxon>Micromonosporales</taxon>
        <taxon>Micromonosporaceae</taxon>
        <taxon>Catenuloplanes</taxon>
    </lineage>
</organism>
<name>A0AAE3YQK2_9ACTN</name>
<evidence type="ECO:0000313" key="2">
    <source>
        <dbReference type="EMBL" id="MDR7276827.1"/>
    </source>
</evidence>
<evidence type="ECO:0000313" key="3">
    <source>
        <dbReference type="Proteomes" id="UP001183643"/>
    </source>
</evidence>
<protein>
    <submittedName>
        <fullName evidence="2">Uncharacterized protein</fullName>
    </submittedName>
</protein>
<feature type="region of interest" description="Disordered" evidence="1">
    <location>
        <begin position="110"/>
        <end position="139"/>
    </location>
</feature>
<sequence length="139" mass="14973">MRRAVFTMAVGGAVGVAAVAAVRRGRQARAAADDRWHSITINREPEEVGPQPQPLHDLGEAIQVRVRPAPGGRGTEIAARCVNPNPDGVRALRRALRETRTLVETGEVLLPDAPPTTRRTPLGAPLAYATRHGRQEGRL</sequence>
<dbReference type="Proteomes" id="UP001183643">
    <property type="component" value="Unassembled WGS sequence"/>
</dbReference>
<keyword evidence="3" id="KW-1185">Reference proteome</keyword>
<comment type="caution">
    <text evidence="2">The sequence shown here is derived from an EMBL/GenBank/DDBJ whole genome shotgun (WGS) entry which is preliminary data.</text>
</comment>